<gene>
    <name evidence="2" type="ORF">CNQ84_13965</name>
</gene>
<keyword evidence="3" id="KW-1185">Reference proteome</keyword>
<dbReference type="AlphaFoldDB" id="A0A2A3MFS7"/>
<evidence type="ECO:0000313" key="2">
    <source>
        <dbReference type="EMBL" id="PBK03676.1"/>
    </source>
</evidence>
<dbReference type="RefSeq" id="WP_096005455.1">
    <property type="nucleotide sequence ID" value="NZ_NTMR01000017.1"/>
</dbReference>
<sequence>MNQHESFGQLALTYAGIHLPLEVLCSGAGYYIGTRDAEGPVSRESEYFPTSAEAQRAFDEGSWTQRPNP</sequence>
<dbReference type="Proteomes" id="UP000242313">
    <property type="component" value="Unassembled WGS sequence"/>
</dbReference>
<protein>
    <submittedName>
        <fullName evidence="2">Uncharacterized protein</fullName>
    </submittedName>
</protein>
<feature type="region of interest" description="Disordered" evidence="1">
    <location>
        <begin position="41"/>
        <end position="69"/>
    </location>
</feature>
<evidence type="ECO:0000313" key="3">
    <source>
        <dbReference type="Proteomes" id="UP000242313"/>
    </source>
</evidence>
<accession>A0A2A3MFS7</accession>
<reference evidence="2 3" key="1">
    <citation type="submission" date="2017-09" db="EMBL/GenBank/DDBJ databases">
        <title>Pseudomonas abyssi sp. nov. isolated from Abyssopelagic Water.</title>
        <authorList>
            <person name="Wei Y."/>
        </authorList>
    </citation>
    <scope>NUCLEOTIDE SEQUENCE [LARGE SCALE GENOMIC DNA]</scope>
    <source>
        <strain evidence="2 3">MT5</strain>
    </source>
</reference>
<organism evidence="2 3">
    <name type="scientific">Pseudomonas abyssi</name>
    <dbReference type="NCBI Taxonomy" id="170540"/>
    <lineage>
        <taxon>Bacteria</taxon>
        <taxon>Pseudomonadati</taxon>
        <taxon>Pseudomonadota</taxon>
        <taxon>Gammaproteobacteria</taxon>
        <taxon>Pseudomonadales</taxon>
        <taxon>Pseudomonadaceae</taxon>
        <taxon>Pseudomonas</taxon>
    </lineage>
</organism>
<proteinExistence type="predicted"/>
<evidence type="ECO:0000256" key="1">
    <source>
        <dbReference type="SAM" id="MobiDB-lite"/>
    </source>
</evidence>
<dbReference type="EMBL" id="NTMR01000017">
    <property type="protein sequence ID" value="PBK03676.1"/>
    <property type="molecule type" value="Genomic_DNA"/>
</dbReference>
<comment type="caution">
    <text evidence="2">The sequence shown here is derived from an EMBL/GenBank/DDBJ whole genome shotgun (WGS) entry which is preliminary data.</text>
</comment>
<name>A0A2A3MFS7_9PSED</name>